<gene>
    <name evidence="3" type="ORF">Nmn1133_10700</name>
</gene>
<evidence type="ECO:0000313" key="4">
    <source>
        <dbReference type="Proteomes" id="UP000270581"/>
    </source>
</evidence>
<feature type="domain" description="NAD(P)-binding" evidence="2">
    <location>
        <begin position="59"/>
        <end position="152"/>
    </location>
</feature>
<dbReference type="InterPro" id="IPR016040">
    <property type="entry name" value="NAD(P)-bd_dom"/>
</dbReference>
<evidence type="ECO:0000256" key="1">
    <source>
        <dbReference type="SAM" id="MobiDB-lite"/>
    </source>
</evidence>
<dbReference type="Gene3D" id="3.40.50.720">
    <property type="entry name" value="NAD(P)-binding Rossmann-like Domain"/>
    <property type="match status" value="1"/>
</dbReference>
<dbReference type="InterPro" id="IPR036291">
    <property type="entry name" value="NAD(P)-bd_dom_sf"/>
</dbReference>
<evidence type="ECO:0000259" key="2">
    <source>
        <dbReference type="Pfam" id="PF16363"/>
    </source>
</evidence>
<evidence type="ECO:0000313" key="3">
    <source>
        <dbReference type="EMBL" id="RNJ27098.1"/>
    </source>
</evidence>
<reference evidence="3 4" key="1">
    <citation type="submission" date="2018-11" db="EMBL/GenBank/DDBJ databases">
        <title>Genome sequences of Natronomonas sp. CBA1133.</title>
        <authorList>
            <person name="Roh S.W."/>
            <person name="Cha I.-T."/>
        </authorList>
    </citation>
    <scope>NUCLEOTIDE SEQUENCE [LARGE SCALE GENOMIC DNA]</scope>
    <source>
        <strain evidence="3 4">CBA1133</strain>
    </source>
</reference>
<dbReference type="PANTHER" id="PTHR43000">
    <property type="entry name" value="DTDP-D-GLUCOSE 4,6-DEHYDRATASE-RELATED"/>
    <property type="match status" value="1"/>
</dbReference>
<name>A0AAJ4UWH8_9EURY</name>
<dbReference type="AlphaFoldDB" id="A0AAJ4UWH8"/>
<protein>
    <recommendedName>
        <fullName evidence="2">NAD(P)-binding domain-containing protein</fullName>
    </recommendedName>
</protein>
<accession>A0AAJ4UWH8</accession>
<organism evidence="3 4">
    <name type="scientific">Halosegnis longus</name>
    <dbReference type="NCBI Taxonomy" id="2216012"/>
    <lineage>
        <taxon>Archaea</taxon>
        <taxon>Methanobacteriati</taxon>
        <taxon>Methanobacteriota</taxon>
        <taxon>Stenosarchaea group</taxon>
        <taxon>Halobacteria</taxon>
        <taxon>Halobacteriales</taxon>
        <taxon>Natronomonadaceae</taxon>
        <taxon>Halosegnis</taxon>
    </lineage>
</organism>
<dbReference type="Proteomes" id="UP000270581">
    <property type="component" value="Unassembled WGS sequence"/>
</dbReference>
<dbReference type="SUPFAM" id="SSF51735">
    <property type="entry name" value="NAD(P)-binding Rossmann-fold domains"/>
    <property type="match status" value="1"/>
</dbReference>
<proteinExistence type="predicted"/>
<feature type="region of interest" description="Disordered" evidence="1">
    <location>
        <begin position="1"/>
        <end position="42"/>
    </location>
</feature>
<keyword evidence="4" id="KW-1185">Reference proteome</keyword>
<comment type="caution">
    <text evidence="3">The sequence shown here is derived from an EMBL/GenBank/DDBJ whole genome shotgun (WGS) entry which is preliminary data.</text>
</comment>
<dbReference type="EMBL" id="RJJC01000001">
    <property type="protein sequence ID" value="RNJ27098.1"/>
    <property type="molecule type" value="Genomic_DNA"/>
</dbReference>
<dbReference type="Pfam" id="PF16363">
    <property type="entry name" value="GDP_Man_Dehyd"/>
    <property type="match status" value="1"/>
</dbReference>
<sequence>MARSFACRTTARSESTGQRRRSARSRQWCATRRPESTPRSYTKLRHGPALVHDSSLAQSTVREWIYVTDNCRAAETVRQDSETGEVHNIGSGDEQTKLKIARTVCAAVDASEDLVEFVEDSPGHDQCYALDTQRVRTLGWEPTVSFEEGLVKTVAYYRE</sequence>